<dbReference type="AlphaFoldDB" id="A0AA46YL35"/>
<evidence type="ECO:0000256" key="1">
    <source>
        <dbReference type="SAM" id="Phobius"/>
    </source>
</evidence>
<protein>
    <recommendedName>
        <fullName evidence="4">Transmembrane protein</fullName>
    </recommendedName>
</protein>
<evidence type="ECO:0000313" key="3">
    <source>
        <dbReference type="Proteomes" id="UP001164390"/>
    </source>
</evidence>
<keyword evidence="1" id="KW-0812">Transmembrane</keyword>
<evidence type="ECO:0000313" key="2">
    <source>
        <dbReference type="EMBL" id="UYM06147.1"/>
    </source>
</evidence>
<gene>
    <name evidence="2" type="ORF">L0C25_03480</name>
</gene>
<accession>A0AA46YL35</accession>
<keyword evidence="1" id="KW-1133">Transmembrane helix</keyword>
<proteinExistence type="predicted"/>
<sequence>MFIVGMRLLAALAVVVFGVLAINRSSADVTFTFPAADTAGLTHDVEFRCGTAPTSFEVSGGGVQLDGDEAYNDWALAIAKETAQAPDTSEVEIAACEAARDDRIVTLVWLVAGALAAGMVLLAFAFVPTRGGRRRDHQELTDGR</sequence>
<evidence type="ECO:0008006" key="4">
    <source>
        <dbReference type="Google" id="ProtNLM"/>
    </source>
</evidence>
<keyword evidence="1" id="KW-0472">Membrane</keyword>
<name>A0AA46YL35_9ACTN</name>
<feature type="transmembrane region" description="Helical" evidence="1">
    <location>
        <begin position="107"/>
        <end position="127"/>
    </location>
</feature>
<reference evidence="2" key="1">
    <citation type="submission" date="2022-01" db="EMBL/GenBank/DDBJ databases">
        <title>Nocardioidaceae gen. sp. A5X3R13.</title>
        <authorList>
            <person name="Lopez Marin M.A."/>
            <person name="Uhlik O."/>
        </authorList>
    </citation>
    <scope>NUCLEOTIDE SEQUENCE</scope>
    <source>
        <strain evidence="2">A5X3R13</strain>
    </source>
</reference>
<dbReference type="Proteomes" id="UP001164390">
    <property type="component" value="Chromosome"/>
</dbReference>
<dbReference type="EMBL" id="CP094970">
    <property type="protein sequence ID" value="UYM06147.1"/>
    <property type="molecule type" value="Genomic_DNA"/>
</dbReference>
<organism evidence="2 3">
    <name type="scientific">Solicola gregarius</name>
    <dbReference type="NCBI Taxonomy" id="2908642"/>
    <lineage>
        <taxon>Bacteria</taxon>
        <taxon>Bacillati</taxon>
        <taxon>Actinomycetota</taxon>
        <taxon>Actinomycetes</taxon>
        <taxon>Propionibacteriales</taxon>
        <taxon>Nocardioidaceae</taxon>
        <taxon>Solicola</taxon>
    </lineage>
</organism>
<dbReference type="KEGG" id="sgrg:L0C25_03480"/>
<dbReference type="RefSeq" id="WP_271635000.1">
    <property type="nucleotide sequence ID" value="NZ_CP094970.1"/>
</dbReference>
<keyword evidence="3" id="KW-1185">Reference proteome</keyword>